<evidence type="ECO:0000313" key="3">
    <source>
        <dbReference type="Proteomes" id="UP000526501"/>
    </source>
</evidence>
<comment type="caution">
    <text evidence="2">The sequence shown here is derived from an EMBL/GenBank/DDBJ whole genome shotgun (WGS) entry which is preliminary data.</text>
</comment>
<dbReference type="Proteomes" id="UP000526501">
    <property type="component" value="Unassembled WGS sequence"/>
</dbReference>
<evidence type="ECO:0000313" key="2">
    <source>
        <dbReference type="EMBL" id="MBC2607372.1"/>
    </source>
</evidence>
<proteinExistence type="predicted"/>
<organism evidence="2 3">
    <name type="scientific">Pelagicoccus albus</name>
    <dbReference type="NCBI Taxonomy" id="415222"/>
    <lineage>
        <taxon>Bacteria</taxon>
        <taxon>Pseudomonadati</taxon>
        <taxon>Verrucomicrobiota</taxon>
        <taxon>Opitutia</taxon>
        <taxon>Puniceicoccales</taxon>
        <taxon>Pelagicoccaceae</taxon>
        <taxon>Pelagicoccus</taxon>
    </lineage>
</organism>
<accession>A0A7X1EB36</accession>
<dbReference type="AlphaFoldDB" id="A0A7X1EB36"/>
<evidence type="ECO:0000256" key="1">
    <source>
        <dbReference type="SAM" id="SignalP"/>
    </source>
</evidence>
<keyword evidence="3" id="KW-1185">Reference proteome</keyword>
<dbReference type="EMBL" id="JACHVC010000012">
    <property type="protein sequence ID" value="MBC2607372.1"/>
    <property type="molecule type" value="Genomic_DNA"/>
</dbReference>
<feature type="chain" id="PRO_5031080042" description="Secreted protein" evidence="1">
    <location>
        <begin position="30"/>
        <end position="548"/>
    </location>
</feature>
<protein>
    <recommendedName>
        <fullName evidence="4">Secreted protein</fullName>
    </recommendedName>
</protein>
<feature type="signal peptide" evidence="1">
    <location>
        <begin position="1"/>
        <end position="29"/>
    </location>
</feature>
<sequence>MPFVSSFRGVICAALFSIFVGSFSIDSFAAAPADSQIKSALVDIEKFEAQITPAFVQNSASVRRTRNLLKLTRQRLDASPNKSDASWLEADQRFNALIARLDGQVPQTPTAAPEVSISVQVSKSQANVAQSQMISQQRVRIQKLKRDIESATETMDKEGVTVFQDAAHVQAMDQRVARFRDALAKYREFAGDPDVEAARSALQAHESLLAFGKDHTAKQMAGLGDVQARLRAIDESKRRAPEPPSFPYEREAIAAWGAQAAEFRQEATAQLGVLQQIGAVAYLPNNPGTVGQGASYDKNDLNRLQRWFLGGIEKVEQDAAQIGANFDVQMGQILDTIAHFEALDPADPSDQVNAFLGQGVAKENWGRMSRDLRIASAAVEFDQLLERPQLQEHLQILQRMTATMEGFKAKHGEALSLSRMPESVSRDGRLLEIAHEVLSRPKYDIGEIRRVVINAELRSLEKETSETLYDDVEFSLNGDITLTGTKTTYFYEWEEFQVATAEPVEDRFFVFYNTLRHFTKGAPTTPTNRWIVAKRFQGSEILKENIDR</sequence>
<keyword evidence="1" id="KW-0732">Signal</keyword>
<evidence type="ECO:0008006" key="4">
    <source>
        <dbReference type="Google" id="ProtNLM"/>
    </source>
</evidence>
<name>A0A7X1EB36_9BACT</name>
<dbReference type="RefSeq" id="WP_185661216.1">
    <property type="nucleotide sequence ID" value="NZ_CAWPOO010000012.1"/>
</dbReference>
<reference evidence="2 3" key="1">
    <citation type="submission" date="2020-07" db="EMBL/GenBank/DDBJ databases">
        <authorList>
            <person name="Feng X."/>
        </authorList>
    </citation>
    <scope>NUCLEOTIDE SEQUENCE [LARGE SCALE GENOMIC DNA]</scope>
    <source>
        <strain evidence="2 3">JCM23202</strain>
    </source>
</reference>
<gene>
    <name evidence="2" type="ORF">H5P27_15070</name>
</gene>